<feature type="compositionally biased region" description="Basic residues" evidence="1">
    <location>
        <begin position="1"/>
        <end position="10"/>
    </location>
</feature>
<protein>
    <submittedName>
        <fullName evidence="3">Methyltransferase family protein</fullName>
    </submittedName>
</protein>
<dbReference type="GO" id="GO:0032259">
    <property type="term" value="P:methylation"/>
    <property type="evidence" value="ECO:0007669"/>
    <property type="project" value="UniProtKB-KW"/>
</dbReference>
<feature type="domain" description="Methyltransferase" evidence="2">
    <location>
        <begin position="59"/>
        <end position="155"/>
    </location>
</feature>
<evidence type="ECO:0000256" key="1">
    <source>
        <dbReference type="SAM" id="MobiDB-lite"/>
    </source>
</evidence>
<organism evidence="3 4">
    <name type="scientific">Haloactinospora alba</name>
    <dbReference type="NCBI Taxonomy" id="405555"/>
    <lineage>
        <taxon>Bacteria</taxon>
        <taxon>Bacillati</taxon>
        <taxon>Actinomycetota</taxon>
        <taxon>Actinomycetes</taxon>
        <taxon>Streptosporangiales</taxon>
        <taxon>Nocardiopsidaceae</taxon>
        <taxon>Haloactinospora</taxon>
    </lineage>
</organism>
<name>A0A543N7L4_9ACTN</name>
<dbReference type="CDD" id="cd02440">
    <property type="entry name" value="AdoMet_MTases"/>
    <property type="match status" value="1"/>
</dbReference>
<dbReference type="GO" id="GO:0008168">
    <property type="term" value="F:methyltransferase activity"/>
    <property type="evidence" value="ECO:0007669"/>
    <property type="project" value="UniProtKB-KW"/>
</dbReference>
<feature type="region of interest" description="Disordered" evidence="1">
    <location>
        <begin position="1"/>
        <end position="20"/>
    </location>
</feature>
<proteinExistence type="predicted"/>
<dbReference type="Pfam" id="PF13649">
    <property type="entry name" value="Methyltransf_25"/>
    <property type="match status" value="1"/>
</dbReference>
<dbReference type="EMBL" id="VFQC01000003">
    <property type="protein sequence ID" value="TQN27797.1"/>
    <property type="molecule type" value="Genomic_DNA"/>
</dbReference>
<dbReference type="InterPro" id="IPR041698">
    <property type="entry name" value="Methyltransf_25"/>
</dbReference>
<dbReference type="OrthoDB" id="3382693at2"/>
<comment type="caution">
    <text evidence="3">The sequence shown here is derived from an EMBL/GenBank/DDBJ whole genome shotgun (WGS) entry which is preliminary data.</text>
</comment>
<reference evidence="3 4" key="1">
    <citation type="submission" date="2019-06" db="EMBL/GenBank/DDBJ databases">
        <title>Sequencing the genomes of 1000 actinobacteria strains.</title>
        <authorList>
            <person name="Klenk H.-P."/>
        </authorList>
    </citation>
    <scope>NUCLEOTIDE SEQUENCE [LARGE SCALE GENOMIC DNA]</scope>
    <source>
        <strain evidence="3 4">DSM 45015</strain>
    </source>
</reference>
<dbReference type="AlphaFoldDB" id="A0A543N7L4"/>
<dbReference type="RefSeq" id="WP_141926211.1">
    <property type="nucleotide sequence ID" value="NZ_VFQC01000003.1"/>
</dbReference>
<dbReference type="SUPFAM" id="SSF53335">
    <property type="entry name" value="S-adenosyl-L-methionine-dependent methyltransferases"/>
    <property type="match status" value="1"/>
</dbReference>
<sequence length="287" mass="30977">MEHHHSHHAQHHDQGEHHRHDDAAIADMLDLDAEVLGSHLDGITAWAGGHTAASTPRTVADVGAGTGTGTLALARRFPQAGMVAVDQSPVMLDRLRETASARGLGERLRLVRADLDEAWPDIGTVDLAWAASSLHHAADPDRLLGDLYGALNPGGLLVVVEMDGLPRFLPDDPGTGRPGLEDRCARATAEANWNAHPNWGPHLERSGFRVAEERTFTYEVGPPAPPAANRYARTVLGNMRHGLADRLDADDLAALDRLLDEDDPASVGHRRDLTVRGSRTAWAAHRP</sequence>
<dbReference type="Gene3D" id="3.40.50.150">
    <property type="entry name" value="Vaccinia Virus protein VP39"/>
    <property type="match status" value="1"/>
</dbReference>
<dbReference type="InterPro" id="IPR029063">
    <property type="entry name" value="SAM-dependent_MTases_sf"/>
</dbReference>
<evidence type="ECO:0000313" key="4">
    <source>
        <dbReference type="Proteomes" id="UP000317422"/>
    </source>
</evidence>
<evidence type="ECO:0000313" key="3">
    <source>
        <dbReference type="EMBL" id="TQN27797.1"/>
    </source>
</evidence>
<dbReference type="PANTHER" id="PTHR43591">
    <property type="entry name" value="METHYLTRANSFERASE"/>
    <property type="match status" value="1"/>
</dbReference>
<accession>A0A543N7L4</accession>
<gene>
    <name evidence="3" type="ORF">FHX37_4527</name>
</gene>
<dbReference type="PANTHER" id="PTHR43591:SF24">
    <property type="entry name" value="2-METHOXY-6-POLYPRENYL-1,4-BENZOQUINOL METHYLASE, MITOCHONDRIAL"/>
    <property type="match status" value="1"/>
</dbReference>
<evidence type="ECO:0000259" key="2">
    <source>
        <dbReference type="Pfam" id="PF13649"/>
    </source>
</evidence>
<keyword evidence="4" id="KW-1185">Reference proteome</keyword>
<dbReference type="Proteomes" id="UP000317422">
    <property type="component" value="Unassembled WGS sequence"/>
</dbReference>
<feature type="compositionally biased region" description="Basic and acidic residues" evidence="1">
    <location>
        <begin position="11"/>
        <end position="20"/>
    </location>
</feature>
<keyword evidence="3" id="KW-0808">Transferase</keyword>
<keyword evidence="3" id="KW-0489">Methyltransferase</keyword>